<dbReference type="Gene3D" id="3.40.50.12370">
    <property type="match status" value="1"/>
</dbReference>
<feature type="domain" description="UspA" evidence="5">
    <location>
        <begin position="179"/>
        <end position="303"/>
    </location>
</feature>
<protein>
    <submittedName>
        <fullName evidence="6">Universal stress protein E</fullName>
    </submittedName>
</protein>
<evidence type="ECO:0000313" key="7">
    <source>
        <dbReference type="Proteomes" id="UP001523550"/>
    </source>
</evidence>
<dbReference type="Proteomes" id="UP001523550">
    <property type="component" value="Unassembled WGS sequence"/>
</dbReference>
<dbReference type="EMBL" id="JALJYF010000001">
    <property type="protein sequence ID" value="MCP1727304.1"/>
    <property type="molecule type" value="Genomic_DNA"/>
</dbReference>
<comment type="subcellular location">
    <subcellularLocation>
        <location evidence="1">Cytoplasm</location>
    </subcellularLocation>
</comment>
<evidence type="ECO:0000259" key="5">
    <source>
        <dbReference type="Pfam" id="PF00582"/>
    </source>
</evidence>
<dbReference type="RefSeq" id="WP_253447007.1">
    <property type="nucleotide sequence ID" value="NZ_JALJYF010000001.1"/>
</dbReference>
<comment type="caution">
    <text evidence="6">The sequence shown here is derived from an EMBL/GenBank/DDBJ whole genome shotgun (WGS) entry which is preliminary data.</text>
</comment>
<keyword evidence="3" id="KW-0963">Cytoplasm</keyword>
<comment type="function">
    <text evidence="4">Required for resistance to DNA-damaging agents.</text>
</comment>
<dbReference type="PANTHER" id="PTHR47892:SF1">
    <property type="entry name" value="UNIVERSAL STRESS PROTEIN E"/>
    <property type="match status" value="1"/>
</dbReference>
<comment type="similarity">
    <text evidence="2">Belongs to the universal stress protein A family.</text>
</comment>
<name>A0ABT1G7M2_9GAMM</name>
<keyword evidence="7" id="KW-1185">Reference proteome</keyword>
<reference evidence="6 7" key="1">
    <citation type="submission" date="2022-03" db="EMBL/GenBank/DDBJ databases">
        <title>Genomic Encyclopedia of Type Strains, Phase III (KMG-III): the genomes of soil and plant-associated and newly described type strains.</title>
        <authorList>
            <person name="Whitman W."/>
        </authorList>
    </citation>
    <scope>NUCLEOTIDE SEQUENCE [LARGE SCALE GENOMIC DNA]</scope>
    <source>
        <strain evidence="6 7">BSker1</strain>
    </source>
</reference>
<evidence type="ECO:0000256" key="2">
    <source>
        <dbReference type="ARBA" id="ARBA00008791"/>
    </source>
</evidence>
<evidence type="ECO:0000256" key="3">
    <source>
        <dbReference type="ARBA" id="ARBA00022490"/>
    </source>
</evidence>
<dbReference type="SUPFAM" id="SSF52402">
    <property type="entry name" value="Adenine nucleotide alpha hydrolases-like"/>
    <property type="match status" value="2"/>
</dbReference>
<evidence type="ECO:0000313" key="6">
    <source>
        <dbReference type="EMBL" id="MCP1727304.1"/>
    </source>
</evidence>
<proteinExistence type="inferred from homology"/>
<sequence length="314" mass="35051">MNAQHPPSIRHIAVMLSDELDAPRALEEALGIARAHEAKLTVLAPAGDLSGGLNSDELSEDVRRRLKAEVEKRRDQHLQGLMEKVRSQHADVDCQLLAGRHWHQAVLNWQEQHPVDLMIKDLSVDSHRRSHLFTPLDWHLLRGTRSALLIVGAQTQSGPVVAAVDLVAARDKPLSLDGQVLRWSRWLSDLRQRPLHVAHAFETVENLRLPFGFDRLMPESDLKAVRAEHQALLDRVSESIEVPPSRRHLLESPPGRAIPELCREQAADTLVLGTVRRGRLERMVLGSTAESIIHALDGDLLAIPPSETDAGQER</sequence>
<dbReference type="Pfam" id="PF00582">
    <property type="entry name" value="Usp"/>
    <property type="match status" value="1"/>
</dbReference>
<dbReference type="PANTHER" id="PTHR47892">
    <property type="entry name" value="UNIVERSAL STRESS PROTEIN E"/>
    <property type="match status" value="1"/>
</dbReference>
<accession>A0ABT1G7M2</accession>
<dbReference type="InterPro" id="IPR006016">
    <property type="entry name" value="UspA"/>
</dbReference>
<organism evidence="6 7">
    <name type="scientific">Natronospira proteinivora</name>
    <dbReference type="NCBI Taxonomy" id="1807133"/>
    <lineage>
        <taxon>Bacteria</taxon>
        <taxon>Pseudomonadati</taxon>
        <taxon>Pseudomonadota</taxon>
        <taxon>Gammaproteobacteria</taxon>
        <taxon>Natronospirales</taxon>
        <taxon>Natronospiraceae</taxon>
        <taxon>Natronospira</taxon>
    </lineage>
</organism>
<evidence type="ECO:0000256" key="1">
    <source>
        <dbReference type="ARBA" id="ARBA00004496"/>
    </source>
</evidence>
<evidence type="ECO:0000256" key="4">
    <source>
        <dbReference type="ARBA" id="ARBA00037131"/>
    </source>
</evidence>
<gene>
    <name evidence="6" type="ORF">J2T60_001269</name>
</gene>